<dbReference type="CDD" id="cd18793">
    <property type="entry name" value="SF2_C_SNF"/>
    <property type="match status" value="1"/>
</dbReference>
<sequence length="1113" mass="122029">MRQTETVNISSYALEIVKQVTPRLAVEEAMRYVARQQVELTRVVRSGKQLSAHVLISALSGEESVEISIFADNSIDYTCSCQVQHLCAHTAAGLLVLIAEHGTASSPRTPASTAEAVPSMPDVDRSRSRSLAGPGSGLSRLQRTQPHLPPPPPPLPAWQRELDRILPGAQRAAQTELCLFLTVLPADRSEHRRFAAPGLSLRPGVRGSRNKWIRGNARWSSLEHLGASRETTRAFLRLRRALELSGLYYWSEHDWIDVLEVAGADLWPALQDLHAAGIPIVSAGKAQHQVEFVPEMAQISGSIVRREHGLEITATLQLGDDQIDERTDDTFWWVGAPSTAFALVADAAGPTEHITLVGLDRPVSGIAAKLLDSAAPLIIPDADLEAFEDQYLPRFLVALPSISPDGSFEMPEAPRSRLRLTARYDEWHTHLSWAWHHPAGLARNAAAEREVLQAVVTAAGDLLPEIWPGQDLSGPPPACKLGRAHSVHFVTDLLPQLRDLDGVEILEEAAPPEYRAAEIAPFVTIRPEATGDWFDLHVTIDIAGETVEFAELFTALALNEPLFVLPSGTYFSLMAPEFDKLREILDEARALTDGSTAAFAHGVRVNRHNVDLWAELSELGIVAAQEADWWRAMKSLAPGTAIAPVATPHGIHATLRDYQEQGLAWLHFLRTHGLGGILADDMGLGKTLQTIAMMEIAREEDPDRAPFLVVAPTSVVSNWASECEKFAPELRVAVIAGMESKRGKPLAEAVGDAHVVLTSYALFRGEAEAYRELEWSGLILDEAQQIKNHASHGHRAARTLGAPFTLVVTGTPLENNLLELWSLASLAAPGLLGNRTKFTEFYRNPIEKDRDAGRLALLQRRLAPFLLRRTKDLVAADLPPKQEQVLEIELHPKHRKQYDLRFQRERQKILGLVGDMESNRFQIFSALTTLRQLALDPELVGAGSAPSAKLDALVDLLTEAADEGHRVLVLSQFTRFLGSARDRTEAAGLASCYLDGSTTNRGDVIAEFRTGDAPVFFVSLKAGGFGLNLVEADYVVLLDPWWNPAVEAQAIDRTHRIGQERPVFVYRLVAANTIERKVIALREAKADLFNRVLDGGTGAPSGLTADDIRDLLA</sequence>
<dbReference type="GO" id="GO:0005524">
    <property type="term" value="F:ATP binding"/>
    <property type="evidence" value="ECO:0007669"/>
    <property type="project" value="InterPro"/>
</dbReference>
<keyword evidence="2" id="KW-0479">Metal-binding</keyword>
<dbReference type="PROSITE" id="PS50966">
    <property type="entry name" value="ZF_SWIM"/>
    <property type="match status" value="1"/>
</dbReference>
<dbReference type="GO" id="GO:0008270">
    <property type="term" value="F:zinc ion binding"/>
    <property type="evidence" value="ECO:0007669"/>
    <property type="project" value="UniProtKB-KW"/>
</dbReference>
<keyword evidence="2" id="KW-0862">Zinc</keyword>
<organism evidence="7 8">
    <name type="scientific">Leucobacter exalbidus</name>
    <dbReference type="NCBI Taxonomy" id="662960"/>
    <lineage>
        <taxon>Bacteria</taxon>
        <taxon>Bacillati</taxon>
        <taxon>Actinomycetota</taxon>
        <taxon>Actinomycetes</taxon>
        <taxon>Micrococcales</taxon>
        <taxon>Microbacteriaceae</taxon>
        <taxon>Leucobacter</taxon>
    </lineage>
</organism>
<evidence type="ECO:0000256" key="2">
    <source>
        <dbReference type="PROSITE-ProRule" id="PRU00325"/>
    </source>
</evidence>
<dbReference type="InterPro" id="IPR007527">
    <property type="entry name" value="Znf_SWIM"/>
</dbReference>
<keyword evidence="8" id="KW-1185">Reference proteome</keyword>
<keyword evidence="7" id="KW-0547">Nucleotide-binding</keyword>
<keyword evidence="2" id="KW-0863">Zinc-finger</keyword>
<dbReference type="InterPro" id="IPR038718">
    <property type="entry name" value="SNF2-like_sf"/>
</dbReference>
<dbReference type="Gene3D" id="3.40.50.10810">
    <property type="entry name" value="Tandem AAA-ATPase domain"/>
    <property type="match status" value="1"/>
</dbReference>
<evidence type="ECO:0000259" key="5">
    <source>
        <dbReference type="PROSITE" id="PS51192"/>
    </source>
</evidence>
<reference evidence="7" key="1">
    <citation type="submission" date="2021-02" db="EMBL/GenBank/DDBJ databases">
        <title>Sequencing the genomes of 1000 actinobacteria strains.</title>
        <authorList>
            <person name="Klenk H.-P."/>
        </authorList>
    </citation>
    <scope>NUCLEOTIDE SEQUENCE</scope>
    <source>
        <strain evidence="7">DSM 22850</strain>
    </source>
</reference>
<keyword evidence="7" id="KW-0067">ATP-binding</keyword>
<keyword evidence="1" id="KW-0378">Hydrolase</keyword>
<dbReference type="SMART" id="SM00487">
    <property type="entry name" value="DEXDc"/>
    <property type="match status" value="1"/>
</dbReference>
<dbReference type="Proteomes" id="UP000675163">
    <property type="component" value="Unassembled WGS sequence"/>
</dbReference>
<dbReference type="Gene3D" id="3.40.50.300">
    <property type="entry name" value="P-loop containing nucleotide triphosphate hydrolases"/>
    <property type="match status" value="1"/>
</dbReference>
<dbReference type="AlphaFoldDB" id="A0A940PYK5"/>
<dbReference type="RefSeq" id="WP_209705403.1">
    <property type="nucleotide sequence ID" value="NZ_JAFIDA010000001.1"/>
</dbReference>
<feature type="domain" description="Helicase ATP-binding" evidence="5">
    <location>
        <begin position="667"/>
        <end position="830"/>
    </location>
</feature>
<dbReference type="Pfam" id="PF00271">
    <property type="entry name" value="Helicase_C"/>
    <property type="match status" value="1"/>
</dbReference>
<dbReference type="GO" id="GO:0016787">
    <property type="term" value="F:hydrolase activity"/>
    <property type="evidence" value="ECO:0007669"/>
    <property type="project" value="UniProtKB-KW"/>
</dbReference>
<keyword evidence="7" id="KW-0347">Helicase</keyword>
<feature type="domain" description="SWIM-type" evidence="4">
    <location>
        <begin position="65"/>
        <end position="98"/>
    </location>
</feature>
<dbReference type="SMART" id="SM00490">
    <property type="entry name" value="HELICc"/>
    <property type="match status" value="1"/>
</dbReference>
<dbReference type="InterPro" id="IPR049730">
    <property type="entry name" value="SNF2/RAD54-like_C"/>
</dbReference>
<dbReference type="GO" id="GO:0004386">
    <property type="term" value="F:helicase activity"/>
    <property type="evidence" value="ECO:0007669"/>
    <property type="project" value="UniProtKB-KW"/>
</dbReference>
<dbReference type="InterPro" id="IPR000330">
    <property type="entry name" value="SNF2_N"/>
</dbReference>
<dbReference type="InterPro" id="IPR014001">
    <property type="entry name" value="Helicase_ATP-bd"/>
</dbReference>
<feature type="compositionally biased region" description="Pro residues" evidence="3">
    <location>
        <begin position="147"/>
        <end position="156"/>
    </location>
</feature>
<name>A0A940PYK5_9MICO</name>
<dbReference type="PROSITE" id="PS51194">
    <property type="entry name" value="HELICASE_CTER"/>
    <property type="match status" value="1"/>
</dbReference>
<feature type="region of interest" description="Disordered" evidence="3">
    <location>
        <begin position="104"/>
        <end position="159"/>
    </location>
</feature>
<proteinExistence type="predicted"/>
<accession>A0A940PYK5</accession>
<dbReference type="CDD" id="cd18012">
    <property type="entry name" value="DEXQc_arch_SWI2_SNF2"/>
    <property type="match status" value="1"/>
</dbReference>
<dbReference type="InterPro" id="IPR027417">
    <property type="entry name" value="P-loop_NTPase"/>
</dbReference>
<evidence type="ECO:0000256" key="1">
    <source>
        <dbReference type="ARBA" id="ARBA00022801"/>
    </source>
</evidence>
<evidence type="ECO:0000313" key="7">
    <source>
        <dbReference type="EMBL" id="MBP1326516.1"/>
    </source>
</evidence>
<evidence type="ECO:0000256" key="3">
    <source>
        <dbReference type="SAM" id="MobiDB-lite"/>
    </source>
</evidence>
<dbReference type="EMBL" id="JAFIDA010000001">
    <property type="protein sequence ID" value="MBP1326516.1"/>
    <property type="molecule type" value="Genomic_DNA"/>
</dbReference>
<feature type="domain" description="Helicase C-terminal" evidence="6">
    <location>
        <begin position="929"/>
        <end position="1104"/>
    </location>
</feature>
<comment type="caution">
    <text evidence="7">The sequence shown here is derived from an EMBL/GenBank/DDBJ whole genome shotgun (WGS) entry which is preliminary data.</text>
</comment>
<dbReference type="PROSITE" id="PS51192">
    <property type="entry name" value="HELICASE_ATP_BIND_1"/>
    <property type="match status" value="1"/>
</dbReference>
<dbReference type="InterPro" id="IPR001650">
    <property type="entry name" value="Helicase_C-like"/>
</dbReference>
<dbReference type="SUPFAM" id="SSF52540">
    <property type="entry name" value="P-loop containing nucleoside triphosphate hydrolases"/>
    <property type="match status" value="2"/>
</dbReference>
<protein>
    <submittedName>
        <fullName evidence="7">Superfamily II DNA or RNA helicase</fullName>
    </submittedName>
</protein>
<evidence type="ECO:0000313" key="8">
    <source>
        <dbReference type="Proteomes" id="UP000675163"/>
    </source>
</evidence>
<evidence type="ECO:0000259" key="6">
    <source>
        <dbReference type="PROSITE" id="PS51194"/>
    </source>
</evidence>
<dbReference type="PANTHER" id="PTHR10799">
    <property type="entry name" value="SNF2/RAD54 HELICASE FAMILY"/>
    <property type="match status" value="1"/>
</dbReference>
<gene>
    <name evidence="7" type="ORF">JOF28_001748</name>
</gene>
<evidence type="ECO:0000259" key="4">
    <source>
        <dbReference type="PROSITE" id="PS50966"/>
    </source>
</evidence>
<dbReference type="Pfam" id="PF00176">
    <property type="entry name" value="SNF2-rel_dom"/>
    <property type="match status" value="1"/>
</dbReference>